<dbReference type="RefSeq" id="WP_129082488.1">
    <property type="nucleotide sequence ID" value="NZ_CP041070.1"/>
</dbReference>
<dbReference type="OrthoDB" id="5348765at2"/>
<gene>
    <name evidence="2" type="ORF">CRV06_10910</name>
</gene>
<dbReference type="Pfam" id="PF21926">
    <property type="entry name" value="FeeM"/>
    <property type="match status" value="1"/>
</dbReference>
<dbReference type="Gene3D" id="3.40.630.30">
    <property type="match status" value="1"/>
</dbReference>
<evidence type="ECO:0000313" key="2">
    <source>
        <dbReference type="EMBL" id="RXJ62259.1"/>
    </source>
</evidence>
<dbReference type="Proteomes" id="UP000290191">
    <property type="component" value="Unassembled WGS sequence"/>
</dbReference>
<comment type="caution">
    <text evidence="2">The sequence shown here is derived from an EMBL/GenBank/DDBJ whole genome shotgun (WGS) entry which is preliminary data.</text>
</comment>
<reference evidence="2 3" key="1">
    <citation type="submission" date="2017-10" db="EMBL/GenBank/DDBJ databases">
        <title>Genomics of the genus Arcobacter.</title>
        <authorList>
            <person name="Perez-Cataluna A."/>
            <person name="Figueras M.J."/>
        </authorList>
    </citation>
    <scope>NUCLEOTIDE SEQUENCE [LARGE SCALE GENOMIC DNA]</scope>
    <source>
        <strain evidence="2 3">DSM 24636</strain>
    </source>
</reference>
<accession>A0A4Q0Y0W3</accession>
<name>A0A4Q0Y0W3_9BACT</name>
<dbReference type="EMBL" id="PDKO01000009">
    <property type="protein sequence ID" value="RXJ62259.1"/>
    <property type="molecule type" value="Genomic_DNA"/>
</dbReference>
<organism evidence="2 3">
    <name type="scientific">Halarcobacter anaerophilus</name>
    <dbReference type="NCBI Taxonomy" id="877500"/>
    <lineage>
        <taxon>Bacteria</taxon>
        <taxon>Pseudomonadati</taxon>
        <taxon>Campylobacterota</taxon>
        <taxon>Epsilonproteobacteria</taxon>
        <taxon>Campylobacterales</taxon>
        <taxon>Arcobacteraceae</taxon>
        <taxon>Halarcobacter</taxon>
    </lineage>
</organism>
<dbReference type="SUPFAM" id="SSF55729">
    <property type="entry name" value="Acyl-CoA N-acyltransferases (Nat)"/>
    <property type="match status" value="1"/>
</dbReference>
<dbReference type="InterPro" id="IPR016181">
    <property type="entry name" value="Acyl_CoA_acyltransferase"/>
</dbReference>
<dbReference type="InterPro" id="IPR054597">
    <property type="entry name" value="FeeM_cat"/>
</dbReference>
<proteinExistence type="predicted"/>
<protein>
    <recommendedName>
        <fullName evidence="1">N-acyl amino acid synthase FeeM catalytic core domain-containing protein</fullName>
    </recommendedName>
</protein>
<sequence length="254" mass="29751">MANINKNISLNQMQELLQSSFQSREVYHLPESFYEEQKRAIEIFNKRIFLESVIDETISFNKKLNWDYEKSNLKLTTTAEELVEVFKLRSDVFSEINYQHEFPDTIEGLNFDKFDKTSAVIYYQQNKEVTASIRLIFDSKNGLPSEGKAKFDDMRKKHKTIGEISRNIVKYRGKGLNQEFKYLMCGVYNVFTNNDIDMALSGIKKEHLKLFKKLGGVDIYKEMNAYGSLKVPVLIISYNPQYASKFFKKVFLNE</sequence>
<keyword evidence="3" id="KW-1185">Reference proteome</keyword>
<feature type="domain" description="N-acyl amino acid synthase FeeM catalytic core" evidence="1">
    <location>
        <begin position="84"/>
        <end position="237"/>
    </location>
</feature>
<evidence type="ECO:0000259" key="1">
    <source>
        <dbReference type="Pfam" id="PF21926"/>
    </source>
</evidence>
<dbReference type="AlphaFoldDB" id="A0A4Q0Y0W3"/>
<dbReference type="STRING" id="877500.GCA_000935065_03411"/>
<evidence type="ECO:0000313" key="3">
    <source>
        <dbReference type="Proteomes" id="UP000290191"/>
    </source>
</evidence>